<evidence type="ECO:0000313" key="2">
    <source>
        <dbReference type="Proteomes" id="UP001055879"/>
    </source>
</evidence>
<proteinExistence type="predicted"/>
<gene>
    <name evidence="1" type="ORF">L6452_00036</name>
</gene>
<comment type="caution">
    <text evidence="1">The sequence shown here is derived from an EMBL/GenBank/DDBJ whole genome shotgun (WGS) entry which is preliminary data.</text>
</comment>
<organism evidence="1 2">
    <name type="scientific">Arctium lappa</name>
    <name type="common">Greater burdock</name>
    <name type="synonym">Lappa major</name>
    <dbReference type="NCBI Taxonomy" id="4217"/>
    <lineage>
        <taxon>Eukaryota</taxon>
        <taxon>Viridiplantae</taxon>
        <taxon>Streptophyta</taxon>
        <taxon>Embryophyta</taxon>
        <taxon>Tracheophyta</taxon>
        <taxon>Spermatophyta</taxon>
        <taxon>Magnoliopsida</taxon>
        <taxon>eudicotyledons</taxon>
        <taxon>Gunneridae</taxon>
        <taxon>Pentapetalae</taxon>
        <taxon>asterids</taxon>
        <taxon>campanulids</taxon>
        <taxon>Asterales</taxon>
        <taxon>Asteraceae</taxon>
        <taxon>Carduoideae</taxon>
        <taxon>Cardueae</taxon>
        <taxon>Arctiinae</taxon>
        <taxon>Arctium</taxon>
    </lineage>
</organism>
<reference evidence="1 2" key="2">
    <citation type="journal article" date="2022" name="Mol. Ecol. Resour.">
        <title>The genomes of chicory, endive, great burdock and yacon provide insights into Asteraceae paleo-polyploidization history and plant inulin production.</title>
        <authorList>
            <person name="Fan W."/>
            <person name="Wang S."/>
            <person name="Wang H."/>
            <person name="Wang A."/>
            <person name="Jiang F."/>
            <person name="Liu H."/>
            <person name="Zhao H."/>
            <person name="Xu D."/>
            <person name="Zhang Y."/>
        </authorList>
    </citation>
    <scope>NUCLEOTIDE SEQUENCE [LARGE SCALE GENOMIC DNA]</scope>
    <source>
        <strain evidence="2">cv. Niubang</strain>
    </source>
</reference>
<protein>
    <submittedName>
        <fullName evidence="1">Uncharacterized protein</fullName>
    </submittedName>
</protein>
<accession>A0ACB9FDK0</accession>
<reference evidence="2" key="1">
    <citation type="journal article" date="2022" name="Mol. Ecol. Resour.">
        <title>The genomes of chicory, endive, great burdock and yacon provide insights into Asteraceae palaeo-polyploidization history and plant inulin production.</title>
        <authorList>
            <person name="Fan W."/>
            <person name="Wang S."/>
            <person name="Wang H."/>
            <person name="Wang A."/>
            <person name="Jiang F."/>
            <person name="Liu H."/>
            <person name="Zhao H."/>
            <person name="Xu D."/>
            <person name="Zhang Y."/>
        </authorList>
    </citation>
    <scope>NUCLEOTIDE SEQUENCE [LARGE SCALE GENOMIC DNA]</scope>
    <source>
        <strain evidence="2">cv. Niubang</strain>
    </source>
</reference>
<dbReference type="EMBL" id="CM042047">
    <property type="protein sequence ID" value="KAI3768940.1"/>
    <property type="molecule type" value="Genomic_DNA"/>
</dbReference>
<evidence type="ECO:0000313" key="1">
    <source>
        <dbReference type="EMBL" id="KAI3768940.1"/>
    </source>
</evidence>
<name>A0ACB9FDK0_ARCLA</name>
<keyword evidence="2" id="KW-1185">Reference proteome</keyword>
<dbReference type="Proteomes" id="UP001055879">
    <property type="component" value="Linkage Group LG01"/>
</dbReference>
<sequence>MLGDGVICGGNEEEGQQIDRDRISFYTSIYNNNLHREERSTNPTKPATNDHHLLLPYATPTKERHLAFAFVSRSHLGFVSSGGFGWGCVVPFNF</sequence>